<dbReference type="AlphaFoldDB" id="A0AAW2TEV8"/>
<proteinExistence type="predicted"/>
<reference evidence="1" key="1">
    <citation type="submission" date="2020-06" db="EMBL/GenBank/DDBJ databases">
        <authorList>
            <person name="Li T."/>
            <person name="Hu X."/>
            <person name="Zhang T."/>
            <person name="Song X."/>
            <person name="Zhang H."/>
            <person name="Dai N."/>
            <person name="Sheng W."/>
            <person name="Hou X."/>
            <person name="Wei L."/>
        </authorList>
    </citation>
    <scope>NUCLEOTIDE SEQUENCE</scope>
    <source>
        <strain evidence="1">KEN1</strain>
        <tissue evidence="1">Leaf</tissue>
    </source>
</reference>
<dbReference type="EMBL" id="JACGWN010000015">
    <property type="protein sequence ID" value="KAL0402693.1"/>
    <property type="molecule type" value="Genomic_DNA"/>
</dbReference>
<protein>
    <submittedName>
        <fullName evidence="1">Uncharacterized protein</fullName>
    </submittedName>
</protein>
<name>A0AAW2TEV8_9LAMI</name>
<evidence type="ECO:0000313" key="1">
    <source>
        <dbReference type="EMBL" id="KAL0402693.1"/>
    </source>
</evidence>
<accession>A0AAW2TEV8</accession>
<organism evidence="1">
    <name type="scientific">Sesamum latifolium</name>
    <dbReference type="NCBI Taxonomy" id="2727402"/>
    <lineage>
        <taxon>Eukaryota</taxon>
        <taxon>Viridiplantae</taxon>
        <taxon>Streptophyta</taxon>
        <taxon>Embryophyta</taxon>
        <taxon>Tracheophyta</taxon>
        <taxon>Spermatophyta</taxon>
        <taxon>Magnoliopsida</taxon>
        <taxon>eudicotyledons</taxon>
        <taxon>Gunneridae</taxon>
        <taxon>Pentapetalae</taxon>
        <taxon>asterids</taxon>
        <taxon>lamiids</taxon>
        <taxon>Lamiales</taxon>
        <taxon>Pedaliaceae</taxon>
        <taxon>Sesamum</taxon>
    </lineage>
</organism>
<gene>
    <name evidence="1" type="ORF">Slati_4299200</name>
</gene>
<sequence>MDEWFFIICGGGRPSSQVGKKLCPLTGQWVFTTTSLWDPRLEVFGKSSFSGLAPSRSFP</sequence>
<comment type="caution">
    <text evidence="1">The sequence shown here is derived from an EMBL/GenBank/DDBJ whole genome shotgun (WGS) entry which is preliminary data.</text>
</comment>
<reference evidence="1" key="2">
    <citation type="journal article" date="2024" name="Plant">
        <title>Genomic evolution and insights into agronomic trait innovations of Sesamum species.</title>
        <authorList>
            <person name="Miao H."/>
            <person name="Wang L."/>
            <person name="Qu L."/>
            <person name="Liu H."/>
            <person name="Sun Y."/>
            <person name="Le M."/>
            <person name="Wang Q."/>
            <person name="Wei S."/>
            <person name="Zheng Y."/>
            <person name="Lin W."/>
            <person name="Duan Y."/>
            <person name="Cao H."/>
            <person name="Xiong S."/>
            <person name="Wang X."/>
            <person name="Wei L."/>
            <person name="Li C."/>
            <person name="Ma Q."/>
            <person name="Ju M."/>
            <person name="Zhao R."/>
            <person name="Li G."/>
            <person name="Mu C."/>
            <person name="Tian Q."/>
            <person name="Mei H."/>
            <person name="Zhang T."/>
            <person name="Gao T."/>
            <person name="Zhang H."/>
        </authorList>
    </citation>
    <scope>NUCLEOTIDE SEQUENCE</scope>
    <source>
        <strain evidence="1">KEN1</strain>
    </source>
</reference>